<evidence type="ECO:0000313" key="1">
    <source>
        <dbReference type="EMBL" id="BCJ32129.1"/>
    </source>
</evidence>
<dbReference type="OrthoDB" id="880456at2"/>
<dbReference type="RefSeq" id="WP_030447128.1">
    <property type="nucleotide sequence ID" value="NZ_AP023354.1"/>
</dbReference>
<dbReference type="EMBL" id="AP023354">
    <property type="protein sequence ID" value="BCJ32129.1"/>
    <property type="molecule type" value="Genomic_DNA"/>
</dbReference>
<dbReference type="SUPFAM" id="SSF55961">
    <property type="entry name" value="Bet v1-like"/>
    <property type="match status" value="1"/>
</dbReference>
<dbReference type="AlphaFoldDB" id="A0A810LA10"/>
<organism evidence="1 2">
    <name type="scientific">Actinocatenispora sera</name>
    <dbReference type="NCBI Taxonomy" id="390989"/>
    <lineage>
        <taxon>Bacteria</taxon>
        <taxon>Bacillati</taxon>
        <taxon>Actinomycetota</taxon>
        <taxon>Actinomycetes</taxon>
        <taxon>Micromonosporales</taxon>
        <taxon>Micromonosporaceae</taxon>
        <taxon>Actinocatenispora</taxon>
    </lineage>
</organism>
<accession>A0A810LA10</accession>
<keyword evidence="2" id="KW-1185">Reference proteome</keyword>
<dbReference type="Gene3D" id="3.30.530.20">
    <property type="match status" value="1"/>
</dbReference>
<protein>
    <submittedName>
        <fullName evidence="1">Polyketide cyclase</fullName>
    </submittedName>
</protein>
<proteinExistence type="predicted"/>
<dbReference type="KEGG" id="aser:Asera_62370"/>
<dbReference type="InterPro" id="IPR023393">
    <property type="entry name" value="START-like_dom_sf"/>
</dbReference>
<evidence type="ECO:0000313" key="2">
    <source>
        <dbReference type="Proteomes" id="UP000680750"/>
    </source>
</evidence>
<dbReference type="Proteomes" id="UP000680750">
    <property type="component" value="Chromosome"/>
</dbReference>
<gene>
    <name evidence="1" type="ORF">Asera_62370</name>
</gene>
<name>A0A810LA10_9ACTN</name>
<reference evidence="1" key="1">
    <citation type="submission" date="2020-08" db="EMBL/GenBank/DDBJ databases">
        <title>Whole genome shotgun sequence of Actinocatenispora sera NBRC 101916.</title>
        <authorList>
            <person name="Komaki H."/>
            <person name="Tamura T."/>
        </authorList>
    </citation>
    <scope>NUCLEOTIDE SEQUENCE</scope>
    <source>
        <strain evidence="1">NBRC 101916</strain>
    </source>
</reference>
<sequence length="134" mass="15138">MTEQTRHLGVAIDRPAPEVYEYAVDPRHLTEWAPGLGSSVEQVDRRWFVQMGADRVEFAFAPRNEFGVLDHRVTTRSGQVFDNPMRVIANGPDRCDVVFTLRRSPGASDAEFERDTGLVSADLANLKKIVEHRD</sequence>